<keyword evidence="3" id="KW-0804">Transcription</keyword>
<dbReference type="RefSeq" id="WP_100421516.1">
    <property type="nucleotide sequence ID" value="NZ_BOOX01000016.1"/>
</dbReference>
<dbReference type="GO" id="GO:0003677">
    <property type="term" value="F:DNA binding"/>
    <property type="evidence" value="ECO:0007669"/>
    <property type="project" value="UniProtKB-KW"/>
</dbReference>
<protein>
    <submittedName>
        <fullName evidence="7">IclR family transcriptional regulator</fullName>
    </submittedName>
</protein>
<sequence length="281" mass="28778">MTSTPVPSDPSGDPSGALAGPSGNVSGAAPGSPLGGVDKALAALDALAPAGRGGLALAELATRLDVNKSTLHRTLAALRHRGYVDQDQDGRYLLGPAALALSAAYLRDENLPALVHDALRALCAEVDELVHLGVLAGDHVVYLDKVEPARPVRVWSAIGRHVPAASTALGRAMLAHRPGSHVRPDDAGSPVERALARGWAQEVEENEPGISCVAVPLLRAGHAVAAVSVTAPAERLDARRRAEVARTLVDVVAPRLPATLTLPPLHAPGGGPDAGAREVAL</sequence>
<dbReference type="SUPFAM" id="SSF55781">
    <property type="entry name" value="GAF domain-like"/>
    <property type="match status" value="1"/>
</dbReference>
<evidence type="ECO:0000256" key="1">
    <source>
        <dbReference type="ARBA" id="ARBA00023015"/>
    </source>
</evidence>
<organism evidence="7 8">
    <name type="scientific">Sediminihabitans luteus</name>
    <dbReference type="NCBI Taxonomy" id="1138585"/>
    <lineage>
        <taxon>Bacteria</taxon>
        <taxon>Bacillati</taxon>
        <taxon>Actinomycetota</taxon>
        <taxon>Actinomycetes</taxon>
        <taxon>Micrococcales</taxon>
        <taxon>Cellulomonadaceae</taxon>
        <taxon>Sediminihabitans</taxon>
    </lineage>
</organism>
<dbReference type="InterPro" id="IPR005471">
    <property type="entry name" value="Tscrpt_reg_IclR_N"/>
</dbReference>
<evidence type="ECO:0000256" key="2">
    <source>
        <dbReference type="ARBA" id="ARBA00023125"/>
    </source>
</evidence>
<feature type="region of interest" description="Disordered" evidence="4">
    <location>
        <begin position="262"/>
        <end position="281"/>
    </location>
</feature>
<accession>A0A2M9CZA8</accession>
<keyword evidence="2" id="KW-0238">DNA-binding</keyword>
<keyword evidence="1" id="KW-0805">Transcription regulation</keyword>
<dbReference type="PROSITE" id="PS51077">
    <property type="entry name" value="HTH_ICLR"/>
    <property type="match status" value="1"/>
</dbReference>
<dbReference type="InterPro" id="IPR036388">
    <property type="entry name" value="WH-like_DNA-bd_sf"/>
</dbReference>
<evidence type="ECO:0000259" key="5">
    <source>
        <dbReference type="PROSITE" id="PS51077"/>
    </source>
</evidence>
<evidence type="ECO:0000259" key="6">
    <source>
        <dbReference type="PROSITE" id="PS51078"/>
    </source>
</evidence>
<keyword evidence="8" id="KW-1185">Reference proteome</keyword>
<feature type="domain" description="IclR-ED" evidence="6">
    <location>
        <begin position="97"/>
        <end position="262"/>
    </location>
</feature>
<evidence type="ECO:0000256" key="4">
    <source>
        <dbReference type="SAM" id="MobiDB-lite"/>
    </source>
</evidence>
<dbReference type="InterPro" id="IPR014757">
    <property type="entry name" value="Tscrpt_reg_IclR_C"/>
</dbReference>
<dbReference type="PANTHER" id="PTHR30136">
    <property type="entry name" value="HELIX-TURN-HELIX TRANSCRIPTIONAL REGULATOR, ICLR FAMILY"/>
    <property type="match status" value="1"/>
</dbReference>
<dbReference type="PANTHER" id="PTHR30136:SF35">
    <property type="entry name" value="HTH-TYPE TRANSCRIPTIONAL REGULATOR RV1719"/>
    <property type="match status" value="1"/>
</dbReference>
<dbReference type="GO" id="GO:0045892">
    <property type="term" value="P:negative regulation of DNA-templated transcription"/>
    <property type="evidence" value="ECO:0007669"/>
    <property type="project" value="TreeGrafter"/>
</dbReference>
<name>A0A2M9CZA8_9CELL</name>
<dbReference type="EMBL" id="PGFE01000001">
    <property type="protein sequence ID" value="PJJ77068.1"/>
    <property type="molecule type" value="Genomic_DNA"/>
</dbReference>
<feature type="region of interest" description="Disordered" evidence="4">
    <location>
        <begin position="1"/>
        <end position="31"/>
    </location>
</feature>
<dbReference type="Gene3D" id="3.30.450.40">
    <property type="match status" value="1"/>
</dbReference>
<dbReference type="AlphaFoldDB" id="A0A2M9CZA8"/>
<dbReference type="PROSITE" id="PS51078">
    <property type="entry name" value="ICLR_ED"/>
    <property type="match status" value="1"/>
</dbReference>
<reference evidence="7 8" key="1">
    <citation type="submission" date="2017-11" db="EMBL/GenBank/DDBJ databases">
        <title>Genomic Encyclopedia of Archaeal and Bacterial Type Strains, Phase II (KMG-II): From Individual Species to Whole Genera.</title>
        <authorList>
            <person name="Goeker M."/>
        </authorList>
    </citation>
    <scope>NUCLEOTIDE SEQUENCE [LARGE SCALE GENOMIC DNA]</scope>
    <source>
        <strain evidence="7 8">DSM 25478</strain>
    </source>
</reference>
<evidence type="ECO:0000313" key="7">
    <source>
        <dbReference type="EMBL" id="PJJ77068.1"/>
    </source>
</evidence>
<dbReference type="SUPFAM" id="SSF46785">
    <property type="entry name" value="Winged helix' DNA-binding domain"/>
    <property type="match status" value="1"/>
</dbReference>
<evidence type="ECO:0000313" key="8">
    <source>
        <dbReference type="Proteomes" id="UP000231693"/>
    </source>
</evidence>
<dbReference type="InterPro" id="IPR050707">
    <property type="entry name" value="HTH_MetabolicPath_Reg"/>
</dbReference>
<dbReference type="OrthoDB" id="9000968at2"/>
<comment type="caution">
    <text evidence="7">The sequence shown here is derived from an EMBL/GenBank/DDBJ whole genome shotgun (WGS) entry which is preliminary data.</text>
</comment>
<dbReference type="Pfam" id="PF09339">
    <property type="entry name" value="HTH_IclR"/>
    <property type="match status" value="1"/>
</dbReference>
<dbReference type="SMART" id="SM00346">
    <property type="entry name" value="HTH_ICLR"/>
    <property type="match status" value="1"/>
</dbReference>
<dbReference type="GO" id="GO:0003700">
    <property type="term" value="F:DNA-binding transcription factor activity"/>
    <property type="evidence" value="ECO:0007669"/>
    <property type="project" value="TreeGrafter"/>
</dbReference>
<gene>
    <name evidence="7" type="ORF">CLV28_0280</name>
</gene>
<evidence type="ECO:0000256" key="3">
    <source>
        <dbReference type="ARBA" id="ARBA00023163"/>
    </source>
</evidence>
<dbReference type="Proteomes" id="UP000231693">
    <property type="component" value="Unassembled WGS sequence"/>
</dbReference>
<proteinExistence type="predicted"/>
<dbReference type="InterPro" id="IPR036390">
    <property type="entry name" value="WH_DNA-bd_sf"/>
</dbReference>
<feature type="domain" description="HTH iclR-type" evidence="5">
    <location>
        <begin position="34"/>
        <end position="96"/>
    </location>
</feature>
<feature type="compositionally biased region" description="Low complexity" evidence="4">
    <location>
        <begin position="1"/>
        <end position="16"/>
    </location>
</feature>
<dbReference type="Pfam" id="PF01614">
    <property type="entry name" value="IclR_C"/>
    <property type="match status" value="2"/>
</dbReference>
<dbReference type="Gene3D" id="1.10.10.10">
    <property type="entry name" value="Winged helix-like DNA-binding domain superfamily/Winged helix DNA-binding domain"/>
    <property type="match status" value="1"/>
</dbReference>
<dbReference type="InterPro" id="IPR029016">
    <property type="entry name" value="GAF-like_dom_sf"/>
</dbReference>